<dbReference type="RefSeq" id="WP_313844654.1">
    <property type="nucleotide sequence ID" value="NZ_JAVLAM010000001.1"/>
</dbReference>
<dbReference type="PANTHER" id="PTHR40448">
    <property type="entry name" value="TWO-COMPONENT SENSOR HISTIDINE KINASE"/>
    <property type="match status" value="1"/>
</dbReference>
<dbReference type="GO" id="GO:0042802">
    <property type="term" value="F:identical protein binding"/>
    <property type="evidence" value="ECO:0007669"/>
    <property type="project" value="TreeGrafter"/>
</dbReference>
<keyword evidence="1" id="KW-1133">Transmembrane helix</keyword>
<reference evidence="2" key="1">
    <citation type="submission" date="2023-08" db="EMBL/GenBank/DDBJ databases">
        <authorList>
            <person name="Page C.A."/>
            <person name="Perez-Diaz I.M."/>
        </authorList>
    </citation>
    <scope>NUCLEOTIDE SEQUENCE</scope>
    <source>
        <strain evidence="2">3.8.38</strain>
    </source>
</reference>
<feature type="transmembrane region" description="Helical" evidence="1">
    <location>
        <begin position="163"/>
        <end position="186"/>
    </location>
</feature>
<feature type="transmembrane region" description="Helical" evidence="1">
    <location>
        <begin position="5"/>
        <end position="26"/>
    </location>
</feature>
<protein>
    <submittedName>
        <fullName evidence="2">Signal transduction protein</fullName>
    </submittedName>
</protein>
<feature type="transmembrane region" description="Helical" evidence="1">
    <location>
        <begin position="38"/>
        <end position="71"/>
    </location>
</feature>
<dbReference type="EMBL" id="JAVLAM010000001">
    <property type="protein sequence ID" value="MDT7013545.1"/>
    <property type="molecule type" value="Genomic_DNA"/>
</dbReference>
<evidence type="ECO:0000313" key="2">
    <source>
        <dbReference type="EMBL" id="MDT7013545.1"/>
    </source>
</evidence>
<accession>A0AAW8W3X0</accession>
<evidence type="ECO:0000313" key="3">
    <source>
        <dbReference type="Proteomes" id="UP001254075"/>
    </source>
</evidence>
<proteinExistence type="predicted"/>
<feature type="transmembrane region" description="Helical" evidence="1">
    <location>
        <begin position="92"/>
        <end position="117"/>
    </location>
</feature>
<comment type="caution">
    <text evidence="2">The sequence shown here is derived from an EMBL/GenBank/DDBJ whole genome shotgun (WGS) entry which is preliminary data.</text>
</comment>
<keyword evidence="1" id="KW-0472">Membrane</keyword>
<dbReference type="Proteomes" id="UP001254075">
    <property type="component" value="Unassembled WGS sequence"/>
</dbReference>
<name>A0AAW8W3X0_9LACO</name>
<sequence length="435" mass="49559">MLQTWLIFGMVNLVMTYWFVYFQYYWFPQLQPQHMVPYAIAVAGAYTVGAGLVLVYLPQGIMLPIIGLLVVEVSRIPRRHRACLPSFLSVSILAYLAVEVTYTASVAVTMLSTTYAFTRSLRGMVTAMVFVSALCTALAVGLWQTRAPMENLIQGTLRQRSTYLLLALMVTLLLVFCGLEMSLQLLPGSRDYVIFLALMGAVLIIGIALGTYILMLTHLQRERARAQHSQQQFQELYSTELENQMAQVRRFHHDYQNMLLGLGGYLADQDYASFRQLYVDIRSKWVTSNAADLTIEDLNNVSRESLRYQIYHHYLLARQRGVQVFVVIPRPITTTVALLQQLDDVVGQTIPLALPVVALHRPATMTLELQSTSKAIVYRLIFPVPEDTQVTGYRLVNQQWTLDFKNIVHSLRVPVVVRLQLKRHWAELVLSFPRN</sequence>
<dbReference type="AlphaFoldDB" id="A0AAW8W3X0"/>
<feature type="transmembrane region" description="Helical" evidence="1">
    <location>
        <begin position="123"/>
        <end position="143"/>
    </location>
</feature>
<feature type="transmembrane region" description="Helical" evidence="1">
    <location>
        <begin position="192"/>
        <end position="215"/>
    </location>
</feature>
<keyword evidence="1" id="KW-0812">Transmembrane</keyword>
<gene>
    <name evidence="2" type="ORF">RI532_03775</name>
</gene>
<organism evidence="2 3">
    <name type="scientific">Levilactobacillus namurensis</name>
    <dbReference type="NCBI Taxonomy" id="380393"/>
    <lineage>
        <taxon>Bacteria</taxon>
        <taxon>Bacillati</taxon>
        <taxon>Bacillota</taxon>
        <taxon>Bacilli</taxon>
        <taxon>Lactobacillales</taxon>
        <taxon>Lactobacillaceae</taxon>
        <taxon>Levilactobacillus</taxon>
    </lineage>
</organism>
<evidence type="ECO:0000256" key="1">
    <source>
        <dbReference type="SAM" id="Phobius"/>
    </source>
</evidence>
<dbReference type="PANTHER" id="PTHR40448:SF1">
    <property type="entry name" value="TWO-COMPONENT SENSOR HISTIDINE KINASE"/>
    <property type="match status" value="1"/>
</dbReference>